<keyword evidence="7 11" id="KW-1133">Transmembrane helix</keyword>
<keyword evidence="14" id="KW-1185">Reference proteome</keyword>
<keyword evidence="6 11" id="KW-0256">Endoplasmic reticulum</keyword>
<dbReference type="OrthoDB" id="5311848at2759"/>
<dbReference type="AlphaFoldDB" id="A0A9N8YQ86"/>
<keyword evidence="9" id="KW-0325">Glycoprotein</keyword>
<evidence type="ECO:0000313" key="14">
    <source>
        <dbReference type="Proteomes" id="UP000789508"/>
    </source>
</evidence>
<gene>
    <name evidence="13" type="ORF">ALEPTO_LOCUS214</name>
</gene>
<evidence type="ECO:0000256" key="1">
    <source>
        <dbReference type="ARBA" id="ARBA00003389"/>
    </source>
</evidence>
<dbReference type="SUPFAM" id="SSF58104">
    <property type="entry name" value="Methyl-accepting chemotaxis protein (MCP) signaling domain"/>
    <property type="match status" value="1"/>
</dbReference>
<evidence type="ECO:0000256" key="3">
    <source>
        <dbReference type="ARBA" id="ARBA00022459"/>
    </source>
</evidence>
<dbReference type="PANTHER" id="PTHR28012">
    <property type="entry name" value="NUCLEAR FUSION PROTEIN KAR5"/>
    <property type="match status" value="1"/>
</dbReference>
<evidence type="ECO:0000256" key="5">
    <source>
        <dbReference type="ARBA" id="ARBA00022729"/>
    </source>
</evidence>
<dbReference type="GO" id="GO:0031965">
    <property type="term" value="C:nuclear membrane"/>
    <property type="evidence" value="ECO:0007669"/>
    <property type="project" value="UniProtKB-SubCell"/>
</dbReference>
<evidence type="ECO:0000256" key="2">
    <source>
        <dbReference type="ARBA" id="ARBA00010473"/>
    </source>
</evidence>
<evidence type="ECO:0000256" key="6">
    <source>
        <dbReference type="ARBA" id="ARBA00022824"/>
    </source>
</evidence>
<keyword evidence="10 11" id="KW-0539">Nucleus</keyword>
<organism evidence="13 14">
    <name type="scientific">Ambispora leptoticha</name>
    <dbReference type="NCBI Taxonomy" id="144679"/>
    <lineage>
        <taxon>Eukaryota</taxon>
        <taxon>Fungi</taxon>
        <taxon>Fungi incertae sedis</taxon>
        <taxon>Mucoromycota</taxon>
        <taxon>Glomeromycotina</taxon>
        <taxon>Glomeromycetes</taxon>
        <taxon>Archaeosporales</taxon>
        <taxon>Ambisporaceae</taxon>
        <taxon>Ambispora</taxon>
    </lineage>
</organism>
<comment type="similarity">
    <text evidence="2 11">Belongs to the KAR5 family.</text>
</comment>
<feature type="transmembrane region" description="Helical" evidence="11">
    <location>
        <begin position="539"/>
        <end position="558"/>
    </location>
</feature>
<evidence type="ECO:0000256" key="11">
    <source>
        <dbReference type="RuleBase" id="RU368082"/>
    </source>
</evidence>
<accession>A0A9N8YQ86</accession>
<feature type="chain" id="PRO_5040211444" evidence="12">
    <location>
        <begin position="33"/>
        <end position="696"/>
    </location>
</feature>
<evidence type="ECO:0000256" key="7">
    <source>
        <dbReference type="ARBA" id="ARBA00022989"/>
    </source>
</evidence>
<dbReference type="InterPro" id="IPR007292">
    <property type="entry name" value="Nuclear_fusion_Kar5"/>
</dbReference>
<proteinExistence type="inferred from homology"/>
<feature type="signal peptide" evidence="12">
    <location>
        <begin position="1"/>
        <end position="32"/>
    </location>
</feature>
<evidence type="ECO:0000313" key="13">
    <source>
        <dbReference type="EMBL" id="CAG8439938.1"/>
    </source>
</evidence>
<dbReference type="Pfam" id="PF04163">
    <property type="entry name" value="Tht1"/>
    <property type="match status" value="1"/>
</dbReference>
<comment type="function">
    <text evidence="1 11">Required for nuclear membrane fusion during karyogamy.</text>
</comment>
<dbReference type="EMBL" id="CAJVPS010000010">
    <property type="protein sequence ID" value="CAG8439938.1"/>
    <property type="molecule type" value="Genomic_DNA"/>
</dbReference>
<comment type="subcellular location">
    <subcellularLocation>
        <location evidence="11">Endoplasmic reticulum membrane</location>
    </subcellularLocation>
    <subcellularLocation>
        <location evidence="11">Nucleus membrane</location>
    </subcellularLocation>
</comment>
<keyword evidence="3 11" id="KW-0415">Karyogamy</keyword>
<dbReference type="GO" id="GO:0005789">
    <property type="term" value="C:endoplasmic reticulum membrane"/>
    <property type="evidence" value="ECO:0007669"/>
    <property type="project" value="UniProtKB-SubCell"/>
</dbReference>
<evidence type="ECO:0000256" key="10">
    <source>
        <dbReference type="ARBA" id="ARBA00023242"/>
    </source>
</evidence>
<feature type="transmembrane region" description="Helical" evidence="11">
    <location>
        <begin position="570"/>
        <end position="590"/>
    </location>
</feature>
<evidence type="ECO:0000256" key="4">
    <source>
        <dbReference type="ARBA" id="ARBA00022692"/>
    </source>
</evidence>
<protein>
    <submittedName>
        <fullName evidence="13">11923_t:CDS:1</fullName>
    </submittedName>
</protein>
<name>A0A9N8YQ86_9GLOM</name>
<dbReference type="GO" id="GO:0000742">
    <property type="term" value="P:karyogamy involved in conjugation with cellular fusion"/>
    <property type="evidence" value="ECO:0007669"/>
    <property type="project" value="UniProtKB-UniRule"/>
</dbReference>
<evidence type="ECO:0000256" key="9">
    <source>
        <dbReference type="ARBA" id="ARBA00023180"/>
    </source>
</evidence>
<evidence type="ECO:0000256" key="12">
    <source>
        <dbReference type="SAM" id="SignalP"/>
    </source>
</evidence>
<dbReference type="Gene3D" id="1.10.287.950">
    <property type="entry name" value="Methyl-accepting chemotaxis protein"/>
    <property type="match status" value="1"/>
</dbReference>
<sequence>MKRITYRTCHRKYFNLLFLLITILSPLLPTHGGNSNFVYSLQWYNPISSYFMKEQQQQKSPYVEYDDHDYDNGGHPSSEPELVEEGWTENLLKLSEEERIVIEHGYGSLAQYEKSKEDCFKSAARELKNGCKDIDLNEENKIKYAVRLTQCEIATANLAAPMECQINNINSYNYKNDKDNNYNNDIGKCVESLSRIPQLWTSYSGYFREVFNMCFAVRYSIEREQLEQLHNNLTRSQLVNFDILRLQQREMIQWRKEEMQKLVNLEKAQHRIVAAVREIESGTGFVTNIMSKVKENLTEVHLIAEHIHTKQQETIDKLSDVANITAEIYDNARNQILGVSESLDTFQESFQGIESNAKNLKEFQEATQQMLSHLKEITKESANKTTENLKMFSMELEKFQETAKKVYEKIVNTGVQYSGILQRESTENNLQQSLGKLQESLRGLELLHIGINKIAAVQQELYNDLLEQKKERQTLEKEWHDSFNEVKENFYALLQISQSEIRLLTETTADARESHKDIINLVRPLSRFMDLLGFLSAEISSHGVIHGTMIALLSTIMLRRIASWVNFDYFWMPFFVNFSNFGCLFIFGKILGWEHSLQICMMTTIIIMSLLLVSALIKMITRLRRRQQHDLVLVGDGGGVLKTIIIMILKSRSHYRQIEQVPTSTGTVTITRRRSRRRLGDAYFANSLVVRKVNGQ</sequence>
<dbReference type="Proteomes" id="UP000789508">
    <property type="component" value="Unassembled WGS sequence"/>
</dbReference>
<keyword evidence="8 11" id="KW-0472">Membrane</keyword>
<reference evidence="13" key="1">
    <citation type="submission" date="2021-06" db="EMBL/GenBank/DDBJ databases">
        <authorList>
            <person name="Kallberg Y."/>
            <person name="Tangrot J."/>
            <person name="Rosling A."/>
        </authorList>
    </citation>
    <scope>NUCLEOTIDE SEQUENCE</scope>
    <source>
        <strain evidence="13">FL130A</strain>
    </source>
</reference>
<comment type="caution">
    <text evidence="13">The sequence shown here is derived from an EMBL/GenBank/DDBJ whole genome shotgun (WGS) entry which is preliminary data.</text>
</comment>
<keyword evidence="5 11" id="KW-0732">Signal</keyword>
<keyword evidence="4 11" id="KW-0812">Transmembrane</keyword>
<evidence type="ECO:0000256" key="8">
    <source>
        <dbReference type="ARBA" id="ARBA00023136"/>
    </source>
</evidence>
<dbReference type="PANTHER" id="PTHR28012:SF1">
    <property type="entry name" value="NUCLEAR FUSION PROTEIN KAR5"/>
    <property type="match status" value="1"/>
</dbReference>
<feature type="transmembrane region" description="Helical" evidence="11">
    <location>
        <begin position="596"/>
        <end position="617"/>
    </location>
</feature>
<dbReference type="GO" id="GO:0048288">
    <property type="term" value="P:nuclear membrane fusion involved in karyogamy"/>
    <property type="evidence" value="ECO:0007669"/>
    <property type="project" value="UniProtKB-UniRule"/>
</dbReference>